<dbReference type="InterPro" id="IPR025997">
    <property type="entry name" value="SBP_2_dom"/>
</dbReference>
<dbReference type="PANTHER" id="PTHR32089:SF112">
    <property type="entry name" value="LYSOZYME-LIKE PROTEIN-RELATED"/>
    <property type="match status" value="1"/>
</dbReference>
<dbReference type="SUPFAM" id="SSF58104">
    <property type="entry name" value="Methyl-accepting chemotaxis protein (MCP) signaling domain"/>
    <property type="match status" value="1"/>
</dbReference>
<dbReference type="GO" id="GO:0007165">
    <property type="term" value="P:signal transduction"/>
    <property type="evidence" value="ECO:0007669"/>
    <property type="project" value="UniProtKB-KW"/>
</dbReference>
<accession>A0A1M6S7V1</accession>
<dbReference type="InterPro" id="IPR028082">
    <property type="entry name" value="Peripla_BP_I"/>
</dbReference>
<evidence type="ECO:0000313" key="6">
    <source>
        <dbReference type="Proteomes" id="UP000184386"/>
    </source>
</evidence>
<keyword evidence="1 3" id="KW-0807">Transducer</keyword>
<dbReference type="InterPro" id="IPR004089">
    <property type="entry name" value="MCPsignal_dom"/>
</dbReference>
<dbReference type="RefSeq" id="WP_073276212.1">
    <property type="nucleotide sequence ID" value="NZ_FRAC01000011.1"/>
</dbReference>
<dbReference type="AlphaFoldDB" id="A0A1M6S7V1"/>
<dbReference type="Proteomes" id="UP000184386">
    <property type="component" value="Unassembled WGS sequence"/>
</dbReference>
<dbReference type="GO" id="GO:0004888">
    <property type="term" value="F:transmembrane signaling receptor activity"/>
    <property type="evidence" value="ECO:0007669"/>
    <property type="project" value="InterPro"/>
</dbReference>
<dbReference type="PROSITE" id="PS50111">
    <property type="entry name" value="CHEMOTAXIS_TRANSDUC_2"/>
    <property type="match status" value="1"/>
</dbReference>
<dbReference type="Gene3D" id="1.10.287.950">
    <property type="entry name" value="Methyl-accepting chemotaxis protein"/>
    <property type="match status" value="1"/>
</dbReference>
<dbReference type="EMBL" id="FRAC01000011">
    <property type="protein sequence ID" value="SHK40862.1"/>
    <property type="molecule type" value="Genomic_DNA"/>
</dbReference>
<dbReference type="Pfam" id="PF13407">
    <property type="entry name" value="Peripla_BP_4"/>
    <property type="match status" value="1"/>
</dbReference>
<keyword evidence="6" id="KW-1185">Reference proteome</keyword>
<dbReference type="GO" id="GO:0016020">
    <property type="term" value="C:membrane"/>
    <property type="evidence" value="ECO:0007669"/>
    <property type="project" value="InterPro"/>
</dbReference>
<evidence type="ECO:0000256" key="1">
    <source>
        <dbReference type="ARBA" id="ARBA00023224"/>
    </source>
</evidence>
<evidence type="ECO:0000256" key="3">
    <source>
        <dbReference type="PROSITE-ProRule" id="PRU00284"/>
    </source>
</evidence>
<feature type="domain" description="Methyl-accepting transducer" evidence="4">
    <location>
        <begin position="65"/>
        <end position="315"/>
    </location>
</feature>
<dbReference type="PANTHER" id="PTHR32089">
    <property type="entry name" value="METHYL-ACCEPTING CHEMOTAXIS PROTEIN MCPB"/>
    <property type="match status" value="1"/>
</dbReference>
<dbReference type="GO" id="GO:0006935">
    <property type="term" value="P:chemotaxis"/>
    <property type="evidence" value="ECO:0007669"/>
    <property type="project" value="InterPro"/>
</dbReference>
<dbReference type="SUPFAM" id="SSF53822">
    <property type="entry name" value="Periplasmic binding protein-like I"/>
    <property type="match status" value="1"/>
</dbReference>
<evidence type="ECO:0000256" key="2">
    <source>
        <dbReference type="ARBA" id="ARBA00029447"/>
    </source>
</evidence>
<reference evidence="5 6" key="1">
    <citation type="submission" date="2016-11" db="EMBL/GenBank/DDBJ databases">
        <authorList>
            <person name="Jaros S."/>
            <person name="Januszkiewicz K."/>
            <person name="Wedrychowicz H."/>
        </authorList>
    </citation>
    <scope>NUCLEOTIDE SEQUENCE [LARGE SCALE GENOMIC DNA]</scope>
    <source>
        <strain evidence="5 6">DSM 15929</strain>
    </source>
</reference>
<dbReference type="InterPro" id="IPR004090">
    <property type="entry name" value="Chemotax_Me-accpt_rcpt"/>
</dbReference>
<dbReference type="SMART" id="SM00283">
    <property type="entry name" value="MA"/>
    <property type="match status" value="1"/>
</dbReference>
<evidence type="ECO:0000313" key="5">
    <source>
        <dbReference type="EMBL" id="SHK40862.1"/>
    </source>
</evidence>
<sequence>MFKNSRNLQSPILIQRMLDWDFESEFIGSDNKDQNDMYHNYRKYFTQFRNEFGNVKSISGQLEGVVEEIVDASQSVRHSSEYIAQGAQTQAEDVGRCMGVADHFSEKINEMDQKSKELIGLAFDMSKVNAEGKDAIHNLSVNQEKNEKVMQEITGAIYTLLSKTQNITEITKVLYSIASQTNLLALNASIEAARAGEAGKGFAVVAEEVRKLSEESRQASEDISRSLTDITGQLDNLKGVMDSSTAIFGEQNHAVGKVIESVEQVNGTADVFIKKQQDFGEEVGQLTKEKNTLIEALGSIAAVVEESSATTEEVASLTISQNSLADILVKMTRELCEKVTLIERSSVIIKTSAITKKKKKIALIWDLDDPFWEPAAKEAQKTAKVLDMDIEIFAPKARGEQGTKEMIDILRRISIGGFDGIAISPIENDDVARELKTITDKGTKVIFIQSPVKGIPHESIIGTNTLQCGRSAGKIVNQLLNGAGEVIVGMWTDYKLASVEERAEGFMKELKETSNITVHQVGVMGEPSKEEAERVITKMLKDYPNAKLLFSTNIGWGLAYARYVESHSLDMKVVTIDFTKEVAEHMKKGSIKAAIAQRPFIWGSVPLETFVDVFAGKEVKKTVDTGTYEVNAGNLKIFEQRV</sequence>
<gene>
    <name evidence="5" type="ORF">SAMN02745136_02445</name>
</gene>
<comment type="similarity">
    <text evidence="2">Belongs to the methyl-accepting chemotaxis (MCP) protein family.</text>
</comment>
<dbReference type="OrthoDB" id="6196975at2"/>
<proteinExistence type="inferred from homology"/>
<name>A0A1M6S7V1_9FIRM</name>
<dbReference type="Gene3D" id="3.40.50.2300">
    <property type="match status" value="2"/>
</dbReference>
<organism evidence="5 6">
    <name type="scientific">Anaerocolumna jejuensis DSM 15929</name>
    <dbReference type="NCBI Taxonomy" id="1121322"/>
    <lineage>
        <taxon>Bacteria</taxon>
        <taxon>Bacillati</taxon>
        <taxon>Bacillota</taxon>
        <taxon>Clostridia</taxon>
        <taxon>Lachnospirales</taxon>
        <taxon>Lachnospiraceae</taxon>
        <taxon>Anaerocolumna</taxon>
    </lineage>
</organism>
<protein>
    <submittedName>
        <fullName evidence="5">Methyl-accepting chemotaxis protein</fullName>
    </submittedName>
</protein>
<dbReference type="STRING" id="1121322.SAMN02745136_02445"/>
<dbReference type="PRINTS" id="PR00260">
    <property type="entry name" value="CHEMTRNSDUCR"/>
</dbReference>
<evidence type="ECO:0000259" key="4">
    <source>
        <dbReference type="PROSITE" id="PS50111"/>
    </source>
</evidence>
<dbReference type="Pfam" id="PF00015">
    <property type="entry name" value="MCPsignal"/>
    <property type="match status" value="1"/>
</dbReference>